<keyword evidence="8" id="KW-1185">Reference proteome</keyword>
<dbReference type="GO" id="GO:0030170">
    <property type="term" value="F:pyridoxal phosphate binding"/>
    <property type="evidence" value="ECO:0007669"/>
    <property type="project" value="InterPro"/>
</dbReference>
<dbReference type="EC" id="4.4.1.13" evidence="2"/>
<dbReference type="Proteomes" id="UP000682739">
    <property type="component" value="Chromosome"/>
</dbReference>
<dbReference type="PANTHER" id="PTHR43525">
    <property type="entry name" value="PROTEIN MALY"/>
    <property type="match status" value="1"/>
</dbReference>
<accession>A0A975DGK3</accession>
<sequence>MTNQWFEQLVERTDTHSLKWNRYKNKDVIPLWVADSEFKSPTEIQAALAKRVQHGIFGYHNPYHDEDATEAVVNWLDRRFNWKIESKWLVWTPGVVPAFNVMLRAFCQKGDGVIVQTPNYPPILNAANHHSLETLSVGTVWSNGRWQLDFEELERQAAKPNAKVFLLCNPMNPCGSVYTEKELEKIEAICLRNGVYLCSDEIHADLILEPSQPHFPAGRLSEIGSQAVTLMAASKTFNIAGFGVSFAIIKDPKIRAQFKQAADGICPSANNLGVIATKTAFSQCEPWYLAQLDYLRANQQYLNKAINEIPGLEYKPQAATYLAWINAEGLNVADVQKTFEEAGVGPSPGKDFGWPNYVRINFACPRSMLESAIERLQQFLPKPR</sequence>
<dbReference type="KEGG" id="psym:J1N51_03015"/>
<dbReference type="CDD" id="cd00609">
    <property type="entry name" value="AAT_like"/>
    <property type="match status" value="1"/>
</dbReference>
<evidence type="ECO:0000313" key="8">
    <source>
        <dbReference type="Proteomes" id="UP000682739"/>
    </source>
</evidence>
<dbReference type="InterPro" id="IPR027619">
    <property type="entry name" value="C-S_lyase_PatB-like"/>
</dbReference>
<dbReference type="InterPro" id="IPR015424">
    <property type="entry name" value="PyrdxlP-dep_Trfase"/>
</dbReference>
<comment type="cofactor">
    <cofactor evidence="1">
        <name>pyridoxal 5'-phosphate</name>
        <dbReference type="ChEBI" id="CHEBI:597326"/>
    </cofactor>
</comment>
<dbReference type="InterPro" id="IPR004839">
    <property type="entry name" value="Aminotransferase_I/II_large"/>
</dbReference>
<gene>
    <name evidence="7" type="ORF">J1N51_03015</name>
</gene>
<dbReference type="GO" id="GO:0047804">
    <property type="term" value="F:cysteine-S-conjugate beta-lyase activity"/>
    <property type="evidence" value="ECO:0007669"/>
    <property type="project" value="UniProtKB-EC"/>
</dbReference>
<feature type="domain" description="Aminotransferase class I/classII large" evidence="6">
    <location>
        <begin position="34"/>
        <end position="376"/>
    </location>
</feature>
<dbReference type="InterPro" id="IPR015421">
    <property type="entry name" value="PyrdxlP-dep_Trfase_major"/>
</dbReference>
<evidence type="ECO:0000256" key="2">
    <source>
        <dbReference type="ARBA" id="ARBA00012224"/>
    </source>
</evidence>
<dbReference type="NCBIfam" id="TIGR04350">
    <property type="entry name" value="C_S_lyase_PatB"/>
    <property type="match status" value="1"/>
</dbReference>
<name>A0A975DGK3_9GAMM</name>
<evidence type="ECO:0000256" key="5">
    <source>
        <dbReference type="ARBA" id="ARBA00037974"/>
    </source>
</evidence>
<dbReference type="InterPro" id="IPR051798">
    <property type="entry name" value="Class-II_PLP-Dep_Aminotrans"/>
</dbReference>
<keyword evidence="4 7" id="KW-0456">Lyase</keyword>
<reference evidence="7" key="1">
    <citation type="submission" date="2021-03" db="EMBL/GenBank/DDBJ databases">
        <title>Description of Psychrosphaera ytuae sp. nov. isolated from deep sea sediment of South China Sea.</title>
        <authorList>
            <person name="Zhang J."/>
            <person name="Xu X.-D."/>
        </authorList>
    </citation>
    <scope>NUCLEOTIDE SEQUENCE</scope>
    <source>
        <strain evidence="7">MTZ26</strain>
    </source>
</reference>
<evidence type="ECO:0000259" key="6">
    <source>
        <dbReference type="Pfam" id="PF00155"/>
    </source>
</evidence>
<dbReference type="SUPFAM" id="SSF53383">
    <property type="entry name" value="PLP-dependent transferases"/>
    <property type="match status" value="1"/>
</dbReference>
<proteinExistence type="inferred from homology"/>
<dbReference type="AlphaFoldDB" id="A0A975DGK3"/>
<dbReference type="PANTHER" id="PTHR43525:SF1">
    <property type="entry name" value="PROTEIN MALY"/>
    <property type="match status" value="1"/>
</dbReference>
<protein>
    <recommendedName>
        <fullName evidence="2">cysteine-S-conjugate beta-lyase</fullName>
        <ecNumber evidence="2">4.4.1.13</ecNumber>
    </recommendedName>
</protein>
<dbReference type="Gene3D" id="3.40.640.10">
    <property type="entry name" value="Type I PLP-dependent aspartate aminotransferase-like (Major domain)"/>
    <property type="match status" value="1"/>
</dbReference>
<evidence type="ECO:0000256" key="4">
    <source>
        <dbReference type="ARBA" id="ARBA00023239"/>
    </source>
</evidence>
<dbReference type="Gene3D" id="3.90.1150.10">
    <property type="entry name" value="Aspartate Aminotransferase, domain 1"/>
    <property type="match status" value="1"/>
</dbReference>
<keyword evidence="3" id="KW-0663">Pyridoxal phosphate</keyword>
<evidence type="ECO:0000313" key="7">
    <source>
        <dbReference type="EMBL" id="QTH65260.1"/>
    </source>
</evidence>
<evidence type="ECO:0000256" key="3">
    <source>
        <dbReference type="ARBA" id="ARBA00022898"/>
    </source>
</evidence>
<comment type="similarity">
    <text evidence="5">Belongs to the class-II pyridoxal-phosphate-dependent aminotransferase family. MalY/PatB cystathionine beta-lyase subfamily.</text>
</comment>
<evidence type="ECO:0000256" key="1">
    <source>
        <dbReference type="ARBA" id="ARBA00001933"/>
    </source>
</evidence>
<organism evidence="7 8">
    <name type="scientific">Psychrosphaera ytuae</name>
    <dbReference type="NCBI Taxonomy" id="2820710"/>
    <lineage>
        <taxon>Bacteria</taxon>
        <taxon>Pseudomonadati</taxon>
        <taxon>Pseudomonadota</taxon>
        <taxon>Gammaproteobacteria</taxon>
        <taxon>Alteromonadales</taxon>
        <taxon>Pseudoalteromonadaceae</taxon>
        <taxon>Psychrosphaera</taxon>
    </lineage>
</organism>
<dbReference type="Pfam" id="PF00155">
    <property type="entry name" value="Aminotran_1_2"/>
    <property type="match status" value="1"/>
</dbReference>
<dbReference type="EMBL" id="CP072110">
    <property type="protein sequence ID" value="QTH65260.1"/>
    <property type="molecule type" value="Genomic_DNA"/>
</dbReference>
<dbReference type="InterPro" id="IPR015422">
    <property type="entry name" value="PyrdxlP-dep_Trfase_small"/>
</dbReference>